<dbReference type="AlphaFoldDB" id="A0A446BFD9"/>
<dbReference type="EMBL" id="OUUZ01000008">
    <property type="protein sequence ID" value="SPQ21232.1"/>
    <property type="molecule type" value="Genomic_DNA"/>
</dbReference>
<gene>
    <name evidence="4" type="ORF">TT172_LOCUS3651</name>
</gene>
<dbReference type="SMART" id="SM00184">
    <property type="entry name" value="RING"/>
    <property type="match status" value="1"/>
</dbReference>
<reference evidence="4 5" key="1">
    <citation type="submission" date="2018-04" db="EMBL/GenBank/DDBJ databases">
        <authorList>
            <person name="Huttner S."/>
            <person name="Dainat J."/>
        </authorList>
    </citation>
    <scope>NUCLEOTIDE SEQUENCE [LARGE SCALE GENOMIC DNA]</scope>
</reference>
<feature type="region of interest" description="Disordered" evidence="2">
    <location>
        <begin position="1"/>
        <end position="22"/>
    </location>
</feature>
<accession>A0A446BFD9</accession>
<organism evidence="4 5">
    <name type="scientific">Thermothielavioides terrestris</name>
    <dbReference type="NCBI Taxonomy" id="2587410"/>
    <lineage>
        <taxon>Eukaryota</taxon>
        <taxon>Fungi</taxon>
        <taxon>Dikarya</taxon>
        <taxon>Ascomycota</taxon>
        <taxon>Pezizomycotina</taxon>
        <taxon>Sordariomycetes</taxon>
        <taxon>Sordariomycetidae</taxon>
        <taxon>Sordariales</taxon>
        <taxon>Chaetomiaceae</taxon>
        <taxon>Thermothielavioides</taxon>
    </lineage>
</organism>
<feature type="compositionally biased region" description="Polar residues" evidence="2">
    <location>
        <begin position="1"/>
        <end position="19"/>
    </location>
</feature>
<keyword evidence="1" id="KW-0863">Zinc-finger</keyword>
<dbReference type="Pfam" id="PF13639">
    <property type="entry name" value="zf-RING_2"/>
    <property type="match status" value="1"/>
</dbReference>
<proteinExistence type="predicted"/>
<keyword evidence="1" id="KW-0862">Zinc</keyword>
<feature type="domain" description="RING-type" evidence="3">
    <location>
        <begin position="27"/>
        <end position="79"/>
    </location>
</feature>
<dbReference type="InterPro" id="IPR001841">
    <property type="entry name" value="Znf_RING"/>
</dbReference>
<name>A0A446BFD9_9PEZI</name>
<sequence>MARTTNGGTSMETSSNQPAQAPGDNTCPICWQPILPPTVGRAGREGWSALPCGHRFGSVCIKKHLGMEAHNEPLCPVCRSPAYHEPCRHPVLPFVLDRNGNHPELVKDAFGKLRHVRGPAYLAKELCAYCLPPSGRDTALLLAADVSRVPPGSAQTIVVMSEQDLLSSPTVIRQDMGTYQVIRYIGGGWWDEIVQARYLDWKDWWNEQVPRTV</sequence>
<dbReference type="PROSITE" id="PS50089">
    <property type="entry name" value="ZF_RING_2"/>
    <property type="match status" value="1"/>
</dbReference>
<dbReference type="InterPro" id="IPR013083">
    <property type="entry name" value="Znf_RING/FYVE/PHD"/>
</dbReference>
<evidence type="ECO:0000313" key="4">
    <source>
        <dbReference type="EMBL" id="SPQ21232.1"/>
    </source>
</evidence>
<dbReference type="Gene3D" id="3.30.40.10">
    <property type="entry name" value="Zinc/RING finger domain, C3HC4 (zinc finger)"/>
    <property type="match status" value="1"/>
</dbReference>
<protein>
    <submittedName>
        <fullName evidence="4">74efd430-f868-4852-ace7-a691d73e47c0</fullName>
    </submittedName>
</protein>
<evidence type="ECO:0000313" key="5">
    <source>
        <dbReference type="Proteomes" id="UP000289323"/>
    </source>
</evidence>
<dbReference type="Proteomes" id="UP000289323">
    <property type="component" value="Unassembled WGS sequence"/>
</dbReference>
<keyword evidence="1" id="KW-0479">Metal-binding</keyword>
<evidence type="ECO:0000259" key="3">
    <source>
        <dbReference type="PROSITE" id="PS50089"/>
    </source>
</evidence>
<dbReference type="GO" id="GO:0008270">
    <property type="term" value="F:zinc ion binding"/>
    <property type="evidence" value="ECO:0007669"/>
    <property type="project" value="UniProtKB-KW"/>
</dbReference>
<evidence type="ECO:0000256" key="2">
    <source>
        <dbReference type="SAM" id="MobiDB-lite"/>
    </source>
</evidence>
<dbReference type="SUPFAM" id="SSF57850">
    <property type="entry name" value="RING/U-box"/>
    <property type="match status" value="1"/>
</dbReference>
<evidence type="ECO:0000256" key="1">
    <source>
        <dbReference type="PROSITE-ProRule" id="PRU00175"/>
    </source>
</evidence>